<dbReference type="Pfam" id="PF00005">
    <property type="entry name" value="ABC_tran"/>
    <property type="match status" value="1"/>
</dbReference>
<dbReference type="InterPro" id="IPR051535">
    <property type="entry name" value="Siderophore_ABC-ATPase"/>
</dbReference>
<evidence type="ECO:0000256" key="1">
    <source>
        <dbReference type="ARBA" id="ARBA00004202"/>
    </source>
</evidence>
<dbReference type="PANTHER" id="PTHR42771">
    <property type="entry name" value="IRON(3+)-HYDROXAMATE IMPORT ATP-BINDING PROTEIN FHUC"/>
    <property type="match status" value="1"/>
</dbReference>
<dbReference type="GO" id="GO:0005524">
    <property type="term" value="F:ATP binding"/>
    <property type="evidence" value="ECO:0007669"/>
    <property type="project" value="UniProtKB-KW"/>
</dbReference>
<dbReference type="FunFam" id="3.40.50.300:FF:000134">
    <property type="entry name" value="Iron-enterobactin ABC transporter ATP-binding protein"/>
    <property type="match status" value="1"/>
</dbReference>
<organism evidence="11 12">
    <name type="scientific">Candidatus Gallipaludibacter merdavium</name>
    <dbReference type="NCBI Taxonomy" id="2840839"/>
    <lineage>
        <taxon>Bacteria</taxon>
        <taxon>Pseudomonadati</taxon>
        <taxon>Bacteroidota</taxon>
        <taxon>Bacteroidia</taxon>
        <taxon>Bacteroidales</taxon>
        <taxon>Candidatus Gallipaludibacter</taxon>
    </lineage>
</organism>
<gene>
    <name evidence="11" type="ORF">IAA73_00750</name>
</gene>
<keyword evidence="9" id="KW-0472">Membrane</keyword>
<dbReference type="InterPro" id="IPR003439">
    <property type="entry name" value="ABC_transporter-like_ATP-bd"/>
</dbReference>
<evidence type="ECO:0000256" key="9">
    <source>
        <dbReference type="ARBA" id="ARBA00023136"/>
    </source>
</evidence>
<proteinExistence type="predicted"/>
<reference evidence="11" key="1">
    <citation type="submission" date="2020-10" db="EMBL/GenBank/DDBJ databases">
        <authorList>
            <person name="Gilroy R."/>
        </authorList>
    </citation>
    <scope>NUCLEOTIDE SEQUENCE</scope>
    <source>
        <strain evidence="11">G3-3990</strain>
    </source>
</reference>
<evidence type="ECO:0000256" key="3">
    <source>
        <dbReference type="ARBA" id="ARBA00022475"/>
    </source>
</evidence>
<evidence type="ECO:0000256" key="4">
    <source>
        <dbReference type="ARBA" id="ARBA00022496"/>
    </source>
</evidence>
<dbReference type="GO" id="GO:0016887">
    <property type="term" value="F:ATP hydrolysis activity"/>
    <property type="evidence" value="ECO:0007669"/>
    <property type="project" value="InterPro"/>
</dbReference>
<evidence type="ECO:0000256" key="2">
    <source>
        <dbReference type="ARBA" id="ARBA00022448"/>
    </source>
</evidence>
<sequence>MLVTTENLSIGYRNYIVQSNLNLVVENGDLICMLGTNGCGKSTLLRTLAGLQPSLAGKVLLQGQSLDDLSSQQKAKLFALVLTDPVEAKNMTVYDVIALGRYPYSSWLGNLSEEDKHFIQRALLQVKLQHKTFSRISELSDGERQRIMIARALAQDTPLILLDEPTAHLDLPNRVDTMLLLRRLAHETGKAVVLSTHELDLALQTADKLWLMSPQKGMYCGLPEDLVLSGAFQEVFASQSFFFNPANGNFSVSYDTYKPVHVYGDKMRVYWTVRALARLGYCGEEKADTSVEVSAGKWILNHSKVCSSIEELSHELSLLKFKTE</sequence>
<keyword evidence="8" id="KW-0406">Ion transport</keyword>
<dbReference type="GO" id="GO:0005886">
    <property type="term" value="C:plasma membrane"/>
    <property type="evidence" value="ECO:0007669"/>
    <property type="project" value="UniProtKB-SubCell"/>
</dbReference>
<evidence type="ECO:0000256" key="8">
    <source>
        <dbReference type="ARBA" id="ARBA00023065"/>
    </source>
</evidence>
<dbReference type="EMBL" id="JADIMG010000004">
    <property type="protein sequence ID" value="MBO8458854.1"/>
    <property type="molecule type" value="Genomic_DNA"/>
</dbReference>
<dbReference type="PANTHER" id="PTHR42771:SF2">
    <property type="entry name" value="IRON(3+)-HYDROXAMATE IMPORT ATP-BINDING PROTEIN FHUC"/>
    <property type="match status" value="1"/>
</dbReference>
<evidence type="ECO:0000313" key="11">
    <source>
        <dbReference type="EMBL" id="MBO8458854.1"/>
    </source>
</evidence>
<keyword evidence="7" id="KW-0408">Iron</keyword>
<feature type="domain" description="ABC transporter" evidence="10">
    <location>
        <begin position="3"/>
        <end position="239"/>
    </location>
</feature>
<keyword evidence="3" id="KW-1003">Cell membrane</keyword>
<dbReference type="CDD" id="cd03214">
    <property type="entry name" value="ABC_Iron-Siderophores_B12_Hemin"/>
    <property type="match status" value="1"/>
</dbReference>
<dbReference type="Gene3D" id="3.40.50.300">
    <property type="entry name" value="P-loop containing nucleotide triphosphate hydrolases"/>
    <property type="match status" value="1"/>
</dbReference>
<dbReference type="Proteomes" id="UP000823641">
    <property type="component" value="Unassembled WGS sequence"/>
</dbReference>
<evidence type="ECO:0000256" key="6">
    <source>
        <dbReference type="ARBA" id="ARBA00022840"/>
    </source>
</evidence>
<comment type="caution">
    <text evidence="11">The sequence shown here is derived from an EMBL/GenBank/DDBJ whole genome shotgun (WGS) entry which is preliminary data.</text>
</comment>
<name>A0A9D9N3C6_9BACT</name>
<dbReference type="PROSITE" id="PS50893">
    <property type="entry name" value="ABC_TRANSPORTER_2"/>
    <property type="match status" value="1"/>
</dbReference>
<dbReference type="SUPFAM" id="SSF52540">
    <property type="entry name" value="P-loop containing nucleoside triphosphate hydrolases"/>
    <property type="match status" value="1"/>
</dbReference>
<dbReference type="InterPro" id="IPR027417">
    <property type="entry name" value="P-loop_NTPase"/>
</dbReference>
<dbReference type="GO" id="GO:0006826">
    <property type="term" value="P:iron ion transport"/>
    <property type="evidence" value="ECO:0007669"/>
    <property type="project" value="UniProtKB-KW"/>
</dbReference>
<dbReference type="SMART" id="SM00382">
    <property type="entry name" value="AAA"/>
    <property type="match status" value="1"/>
</dbReference>
<keyword evidence="4" id="KW-0410">Iron transport</keyword>
<evidence type="ECO:0000313" key="12">
    <source>
        <dbReference type="Proteomes" id="UP000823641"/>
    </source>
</evidence>
<evidence type="ECO:0000256" key="7">
    <source>
        <dbReference type="ARBA" id="ARBA00023004"/>
    </source>
</evidence>
<comment type="subcellular location">
    <subcellularLocation>
        <location evidence="1">Cell membrane</location>
        <topology evidence="1">Peripheral membrane protein</topology>
    </subcellularLocation>
</comment>
<evidence type="ECO:0000256" key="5">
    <source>
        <dbReference type="ARBA" id="ARBA00022741"/>
    </source>
</evidence>
<protein>
    <submittedName>
        <fullName evidence="11">ABC transporter ATP-binding protein</fullName>
    </submittedName>
</protein>
<keyword evidence="5" id="KW-0547">Nucleotide-binding</keyword>
<evidence type="ECO:0000259" key="10">
    <source>
        <dbReference type="PROSITE" id="PS50893"/>
    </source>
</evidence>
<keyword evidence="2" id="KW-0813">Transport</keyword>
<dbReference type="AlphaFoldDB" id="A0A9D9N3C6"/>
<dbReference type="InterPro" id="IPR003593">
    <property type="entry name" value="AAA+_ATPase"/>
</dbReference>
<keyword evidence="6 11" id="KW-0067">ATP-binding</keyword>
<accession>A0A9D9N3C6</accession>
<reference evidence="11" key="2">
    <citation type="journal article" date="2021" name="PeerJ">
        <title>Extensive microbial diversity within the chicken gut microbiome revealed by metagenomics and culture.</title>
        <authorList>
            <person name="Gilroy R."/>
            <person name="Ravi A."/>
            <person name="Getino M."/>
            <person name="Pursley I."/>
            <person name="Horton D.L."/>
            <person name="Alikhan N.F."/>
            <person name="Baker D."/>
            <person name="Gharbi K."/>
            <person name="Hall N."/>
            <person name="Watson M."/>
            <person name="Adriaenssens E.M."/>
            <person name="Foster-Nyarko E."/>
            <person name="Jarju S."/>
            <person name="Secka A."/>
            <person name="Antonio M."/>
            <person name="Oren A."/>
            <person name="Chaudhuri R.R."/>
            <person name="La Ragione R."/>
            <person name="Hildebrand F."/>
            <person name="Pallen M.J."/>
        </authorList>
    </citation>
    <scope>NUCLEOTIDE SEQUENCE</scope>
    <source>
        <strain evidence="11">G3-3990</strain>
    </source>
</reference>